<accession>A0A0W4ZVE0</accession>
<sequence>MVSANKDELLVCPLENGFMGNINSVKNGPKNHLNEESSPKNIPCLSFKEHGESLEKKMTRSRRVFSLIHALKRRTQELSTSNKIVRHAAEDSDTFDGPFSLIEGDNSKIDAKTVNTDISEKYLGNNYAKVESETSESTKSNVKTSPTTLSTATPTATSKNRSKSSSTAFAESITPIFIGTTFTTTLSETTTTTPVETFAPVRHHSHSRSNTYTVIGISAIVIFIVIVTIVLIIFGVRRSLRRQEAFEDMLYRNEMNAHAKLVAEGSTPVSEKMRSGSPNSFSTSIPFMDYQYSDNRLSRAEYFHDSNKTYGVQNTPRVEDHNLGDSSAKHYHSNSQTANGWSPMQHMGHPTYYNHLGHPVRSFSMSSRPKDYIRSRYLSHNTPIFDNPFQHDQLRSGSHNDNSPSVAEAVSNQSKLCFGCSQEQNKGYFTPTQTKSKPFDSHMSNRFSNYPVLHNSQIMHTPQSNVFSLNHTNYYHTPLSMQTEAVSFDTANTHFSDTSNTLSSPLSAYQNSGAFSSEQNSSFTVDLTPPESLHIKENKVDLELDLGTEKIFKTDKNTLKQNSIRTPSINASVDIWAEKKKKLLDLTNNLNGHSNNPTNTTIRMNHR</sequence>
<comment type="caution">
    <text evidence="3">The sequence shown here is derived from an EMBL/GenBank/DDBJ whole genome shotgun (WGS) entry which is preliminary data.</text>
</comment>
<keyword evidence="4" id="KW-1185">Reference proteome</keyword>
<evidence type="ECO:0000256" key="2">
    <source>
        <dbReference type="SAM" id="Phobius"/>
    </source>
</evidence>
<dbReference type="AlphaFoldDB" id="A0A0W4ZVE0"/>
<evidence type="ECO:0000256" key="1">
    <source>
        <dbReference type="SAM" id="MobiDB-lite"/>
    </source>
</evidence>
<evidence type="ECO:0000313" key="4">
    <source>
        <dbReference type="Proteomes" id="UP000053447"/>
    </source>
</evidence>
<dbReference type="EMBL" id="LFWA01000002">
    <property type="protein sequence ID" value="KTW32344.1"/>
    <property type="molecule type" value="Genomic_DNA"/>
</dbReference>
<feature type="compositionally biased region" description="Polar residues" evidence="1">
    <location>
        <begin position="592"/>
        <end position="607"/>
    </location>
</feature>
<keyword evidence="2" id="KW-0472">Membrane</keyword>
<proteinExistence type="predicted"/>
<gene>
    <name evidence="3" type="ORF">T551_00434</name>
</gene>
<keyword evidence="2" id="KW-0812">Transmembrane</keyword>
<dbReference type="RefSeq" id="XP_018231036.1">
    <property type="nucleotide sequence ID" value="XM_018372700.1"/>
</dbReference>
<evidence type="ECO:0000313" key="3">
    <source>
        <dbReference type="EMBL" id="KTW32344.1"/>
    </source>
</evidence>
<feature type="region of interest" description="Disordered" evidence="1">
    <location>
        <begin position="588"/>
        <end position="607"/>
    </location>
</feature>
<keyword evidence="2" id="KW-1133">Transmembrane helix</keyword>
<feature type="compositionally biased region" description="Polar residues" evidence="1">
    <location>
        <begin position="395"/>
        <end position="408"/>
    </location>
</feature>
<feature type="region of interest" description="Disordered" evidence="1">
    <location>
        <begin position="130"/>
        <end position="166"/>
    </location>
</feature>
<organism evidence="3 4">
    <name type="scientific">Pneumocystis jirovecii (strain RU7)</name>
    <name type="common">Human pneumocystis pneumonia agent</name>
    <dbReference type="NCBI Taxonomy" id="1408657"/>
    <lineage>
        <taxon>Eukaryota</taxon>
        <taxon>Fungi</taxon>
        <taxon>Dikarya</taxon>
        <taxon>Ascomycota</taxon>
        <taxon>Taphrinomycotina</taxon>
        <taxon>Pneumocystomycetes</taxon>
        <taxon>Pneumocystaceae</taxon>
        <taxon>Pneumocystis</taxon>
    </lineage>
</organism>
<dbReference type="Proteomes" id="UP000053447">
    <property type="component" value="Unassembled WGS sequence"/>
</dbReference>
<dbReference type="GeneID" id="28938955"/>
<dbReference type="VEuPathDB" id="FungiDB:T551_00434"/>
<feature type="region of interest" description="Disordered" evidence="1">
    <location>
        <begin position="388"/>
        <end position="408"/>
    </location>
</feature>
<feature type="transmembrane region" description="Helical" evidence="2">
    <location>
        <begin position="212"/>
        <end position="236"/>
    </location>
</feature>
<dbReference type="OrthoDB" id="5416950at2759"/>
<protein>
    <submittedName>
        <fullName evidence="3">Uncharacterized protein</fullName>
    </submittedName>
</protein>
<reference evidence="4" key="1">
    <citation type="journal article" date="2016" name="Nat. Commun.">
        <title>Genome analysis of three Pneumocystis species reveals adaptation mechanisms to life exclusively in mammalian hosts.</title>
        <authorList>
            <person name="Ma L."/>
            <person name="Chen Z."/>
            <person name="Huang D.W."/>
            <person name="Kutty G."/>
            <person name="Ishihara M."/>
            <person name="Wang H."/>
            <person name="Abouelleil A."/>
            <person name="Bishop L."/>
            <person name="Davey E."/>
            <person name="Deng R."/>
            <person name="Deng X."/>
            <person name="Fan L."/>
            <person name="Fantoni G."/>
            <person name="Fitzgerald M."/>
            <person name="Gogineni E."/>
            <person name="Goldberg J.M."/>
            <person name="Handley G."/>
            <person name="Hu X."/>
            <person name="Huber C."/>
            <person name="Jiao X."/>
            <person name="Jones K."/>
            <person name="Levin J.Z."/>
            <person name="Liu Y."/>
            <person name="Macdonald P."/>
            <person name="Melnikov A."/>
            <person name="Raley C."/>
            <person name="Sassi M."/>
            <person name="Sherman B.T."/>
            <person name="Song X."/>
            <person name="Sykes S."/>
            <person name="Tran B."/>
            <person name="Walsh L."/>
            <person name="Xia Y."/>
            <person name="Yang J."/>
            <person name="Young S."/>
            <person name="Zeng Q."/>
            <person name="Zheng X."/>
            <person name="Stephens R."/>
            <person name="Nusbaum C."/>
            <person name="Birren B.W."/>
            <person name="Azadi P."/>
            <person name="Lempicki R.A."/>
            <person name="Cuomo C.A."/>
            <person name="Kovacs J.A."/>
        </authorList>
    </citation>
    <scope>NUCLEOTIDE SEQUENCE [LARGE SCALE GENOMIC DNA]</scope>
    <source>
        <strain evidence="4">RU7</strain>
    </source>
</reference>
<name>A0A0W4ZVE0_PNEJ7</name>
<feature type="compositionally biased region" description="Low complexity" evidence="1">
    <location>
        <begin position="135"/>
        <end position="158"/>
    </location>
</feature>